<organism evidence="2 3">
    <name type="scientific">Hyaloscypha hepaticicola</name>
    <dbReference type="NCBI Taxonomy" id="2082293"/>
    <lineage>
        <taxon>Eukaryota</taxon>
        <taxon>Fungi</taxon>
        <taxon>Dikarya</taxon>
        <taxon>Ascomycota</taxon>
        <taxon>Pezizomycotina</taxon>
        <taxon>Leotiomycetes</taxon>
        <taxon>Helotiales</taxon>
        <taxon>Hyaloscyphaceae</taxon>
        <taxon>Hyaloscypha</taxon>
    </lineage>
</organism>
<evidence type="ECO:0008006" key="4">
    <source>
        <dbReference type="Google" id="ProtNLM"/>
    </source>
</evidence>
<keyword evidence="3" id="KW-1185">Reference proteome</keyword>
<dbReference type="EMBL" id="KZ613467">
    <property type="protein sequence ID" value="PMD26828.1"/>
    <property type="molecule type" value="Genomic_DNA"/>
</dbReference>
<name>A0A2J6QKM6_9HELO</name>
<protein>
    <recommendedName>
        <fullName evidence="4">Pyrrolo-quinoline quinone</fullName>
    </recommendedName>
</protein>
<dbReference type="Proteomes" id="UP000235672">
    <property type="component" value="Unassembled WGS sequence"/>
</dbReference>
<evidence type="ECO:0000313" key="2">
    <source>
        <dbReference type="EMBL" id="PMD26828.1"/>
    </source>
</evidence>
<gene>
    <name evidence="2" type="ORF">NA56DRAFT_654604</name>
</gene>
<keyword evidence="1" id="KW-0732">Signal</keyword>
<dbReference type="SUPFAM" id="SSF50998">
    <property type="entry name" value="Quinoprotein alcohol dehydrogenase-like"/>
    <property type="match status" value="1"/>
</dbReference>
<sequence length="543" mass="56033">MKLLHFLGLALPVLVNAYESTDEPQSADPPQSGYLPNHNIAPSLLTSYTKKWNAKFNNKEDLFSMPVVYTPSGSTTEVVIIGSIQNIVRVINSSTGAIIASKTLDAAYLSSDSNCNDGATVGITGTPVIDNTTDIMYFFAKGYFNGLPGPQGVSNGLTAQSPTFAWALHLPDLAVVPGFPTLIQGPASNDATKYFIGGEILQRPGLAMIGDSIIAGFGGHCDSMNYTGVLVTVSKSTGALTDMYAMMASPGSPEAPNLLTGKGGKAGIWQSGMAIAADVPNNRVFFATGNSDTNGDLGGLTGTPHPGKVPISTLGQAIVNMGVDPVTGKLTQQDFFVPVGYAKLNGGDKDFSSSGVTLLDPVTFSGGGTNRVAVAGSKVGTIYVLDADNLGGYMNGPGKTDALLQEIVFKGSFYSGVGSYPLEGGYIYFCTTGAPLQAWKLQPNATTGKPAFVFAGQSAASVGCHGTPTVTSQNGTPGTGIVWLSDSSKGLIAFNAVPTGNVLTQLTVPGSGGLTKFHRPVFGNNKAYVTTSNHLIAIGGTPQ</sequence>
<feature type="chain" id="PRO_5014471218" description="Pyrrolo-quinoline quinone" evidence="1">
    <location>
        <begin position="18"/>
        <end position="543"/>
    </location>
</feature>
<dbReference type="STRING" id="1745343.A0A2J6QKM6"/>
<dbReference type="OrthoDB" id="5985073at2759"/>
<accession>A0A2J6QKM6</accession>
<dbReference type="InterPro" id="IPR011047">
    <property type="entry name" value="Quinoprotein_ADH-like_sf"/>
</dbReference>
<dbReference type="AlphaFoldDB" id="A0A2J6QKM6"/>
<proteinExistence type="predicted"/>
<evidence type="ECO:0000313" key="3">
    <source>
        <dbReference type="Proteomes" id="UP000235672"/>
    </source>
</evidence>
<feature type="signal peptide" evidence="1">
    <location>
        <begin position="1"/>
        <end position="17"/>
    </location>
</feature>
<evidence type="ECO:0000256" key="1">
    <source>
        <dbReference type="SAM" id="SignalP"/>
    </source>
</evidence>
<reference evidence="2 3" key="1">
    <citation type="submission" date="2016-05" db="EMBL/GenBank/DDBJ databases">
        <title>A degradative enzymes factory behind the ericoid mycorrhizal symbiosis.</title>
        <authorList>
            <consortium name="DOE Joint Genome Institute"/>
            <person name="Martino E."/>
            <person name="Morin E."/>
            <person name="Grelet G."/>
            <person name="Kuo A."/>
            <person name="Kohler A."/>
            <person name="Daghino S."/>
            <person name="Barry K."/>
            <person name="Choi C."/>
            <person name="Cichocki N."/>
            <person name="Clum A."/>
            <person name="Copeland A."/>
            <person name="Hainaut M."/>
            <person name="Haridas S."/>
            <person name="Labutti K."/>
            <person name="Lindquist E."/>
            <person name="Lipzen A."/>
            <person name="Khouja H.-R."/>
            <person name="Murat C."/>
            <person name="Ohm R."/>
            <person name="Olson A."/>
            <person name="Spatafora J."/>
            <person name="Veneault-Fourrey C."/>
            <person name="Henrissat B."/>
            <person name="Grigoriev I."/>
            <person name="Martin F."/>
            <person name="Perotto S."/>
        </authorList>
    </citation>
    <scope>NUCLEOTIDE SEQUENCE [LARGE SCALE GENOMIC DNA]</scope>
    <source>
        <strain evidence="2 3">UAMH 7357</strain>
    </source>
</reference>